<sequence length="187" mass="20781">MACYGNGYDNKTQRSPLVMDFSNSPYTLSDANQVMSIGCDDIVVVQQDAFPLSNTSSIDSCALHCISLQTPVDVGSCPGTGCCLTSISNGNFLLVKPFDTHKYWGRLSHLNHPTAFLETYNQEFMGMPLVLNWKIMGYNCTHSQNSTNYACRKNSYCIDINTTIIFGGYQCRCKKGYDGNPYLGFHD</sequence>
<dbReference type="EMBL" id="JBFOLK010000009">
    <property type="protein sequence ID" value="KAL2486602.1"/>
    <property type="molecule type" value="Genomic_DNA"/>
</dbReference>
<accession>A0ABD1RDU4</accession>
<reference evidence="2" key="1">
    <citation type="submission" date="2024-07" db="EMBL/GenBank/DDBJ databases">
        <title>Two chromosome-level genome assemblies of Korean endemic species Abeliophyllum distichum and Forsythia ovata (Oleaceae).</title>
        <authorList>
            <person name="Jang H."/>
        </authorList>
    </citation>
    <scope>NUCLEOTIDE SEQUENCE [LARGE SCALE GENOMIC DNA]</scope>
</reference>
<keyword evidence="1" id="KW-0808">Transferase</keyword>
<evidence type="ECO:0000313" key="2">
    <source>
        <dbReference type="Proteomes" id="UP001604336"/>
    </source>
</evidence>
<dbReference type="Proteomes" id="UP001604336">
    <property type="component" value="Unassembled WGS sequence"/>
</dbReference>
<dbReference type="AlphaFoldDB" id="A0ABD1RDU4"/>
<name>A0ABD1RDU4_9LAMI</name>
<keyword evidence="2" id="KW-1185">Reference proteome</keyword>
<protein>
    <submittedName>
        <fullName evidence="1">Wall-associated receptor kinase 1</fullName>
    </submittedName>
</protein>
<dbReference type="GO" id="GO:0016301">
    <property type="term" value="F:kinase activity"/>
    <property type="evidence" value="ECO:0007669"/>
    <property type="project" value="UniProtKB-KW"/>
</dbReference>
<comment type="caution">
    <text evidence="1">The sequence shown here is derived from an EMBL/GenBank/DDBJ whole genome shotgun (WGS) entry which is preliminary data.</text>
</comment>
<organism evidence="1 2">
    <name type="scientific">Abeliophyllum distichum</name>
    <dbReference type="NCBI Taxonomy" id="126358"/>
    <lineage>
        <taxon>Eukaryota</taxon>
        <taxon>Viridiplantae</taxon>
        <taxon>Streptophyta</taxon>
        <taxon>Embryophyta</taxon>
        <taxon>Tracheophyta</taxon>
        <taxon>Spermatophyta</taxon>
        <taxon>Magnoliopsida</taxon>
        <taxon>eudicotyledons</taxon>
        <taxon>Gunneridae</taxon>
        <taxon>Pentapetalae</taxon>
        <taxon>asterids</taxon>
        <taxon>lamiids</taxon>
        <taxon>Lamiales</taxon>
        <taxon>Oleaceae</taxon>
        <taxon>Forsythieae</taxon>
        <taxon>Abeliophyllum</taxon>
    </lineage>
</organism>
<gene>
    <name evidence="1" type="ORF">Adt_31358</name>
</gene>
<keyword evidence="1" id="KW-0675">Receptor</keyword>
<evidence type="ECO:0000313" key="1">
    <source>
        <dbReference type="EMBL" id="KAL2486602.1"/>
    </source>
</evidence>
<keyword evidence="1" id="KW-0418">Kinase</keyword>
<proteinExistence type="predicted"/>
<dbReference type="PANTHER" id="PTHR33491">
    <property type="entry name" value="OSJNBA0016N04.9 PROTEIN"/>
    <property type="match status" value="1"/>
</dbReference>